<keyword evidence="7" id="KW-0902">Two-component regulatory system</keyword>
<keyword evidence="14" id="KW-1185">Reference proteome</keyword>
<dbReference type="Pfam" id="PF02895">
    <property type="entry name" value="H-kinase_dim"/>
    <property type="match status" value="1"/>
</dbReference>
<comment type="function">
    <text evidence="8">Involved in the transmission of sensory signals from the chemoreceptors to the flagellar motors. CheA is autophosphorylated; it can transfer its phosphate group to either CheB or CheY.</text>
</comment>
<dbReference type="Gene3D" id="2.30.30.40">
    <property type="entry name" value="SH3 Domains"/>
    <property type="match status" value="1"/>
</dbReference>
<dbReference type="InterPro" id="IPR004358">
    <property type="entry name" value="Sig_transdc_His_kin-like_C"/>
</dbReference>
<evidence type="ECO:0000256" key="1">
    <source>
        <dbReference type="ARBA" id="ARBA00000085"/>
    </source>
</evidence>
<evidence type="ECO:0000256" key="4">
    <source>
        <dbReference type="ARBA" id="ARBA00022553"/>
    </source>
</evidence>
<evidence type="ECO:0000256" key="5">
    <source>
        <dbReference type="ARBA" id="ARBA00022679"/>
    </source>
</evidence>
<evidence type="ECO:0000256" key="7">
    <source>
        <dbReference type="ARBA" id="ARBA00023012"/>
    </source>
</evidence>
<dbReference type="PATRIC" id="fig|869719.3.peg.3263"/>
<dbReference type="InterPro" id="IPR036641">
    <property type="entry name" value="HPT_dom_sf"/>
</dbReference>
<dbReference type="PROSITE" id="PS50894">
    <property type="entry name" value="HPT"/>
    <property type="match status" value="1"/>
</dbReference>
<dbReference type="Gene3D" id="1.10.287.560">
    <property type="entry name" value="Histidine kinase CheA-like, homodimeric domain"/>
    <property type="match status" value="1"/>
</dbReference>
<comment type="caution">
    <text evidence="13">The sequence shown here is derived from an EMBL/GenBank/DDBJ whole genome shotgun (WGS) entry which is preliminary data.</text>
</comment>
<keyword evidence="5" id="KW-0808">Transferase</keyword>
<dbReference type="RefSeq" id="WP_058756840.1">
    <property type="nucleotide sequence ID" value="NZ_LDTB01000077.1"/>
</dbReference>
<dbReference type="SMART" id="SM00073">
    <property type="entry name" value="HPT"/>
    <property type="match status" value="1"/>
</dbReference>
<dbReference type="PROSITE" id="PS50109">
    <property type="entry name" value="HIS_KIN"/>
    <property type="match status" value="1"/>
</dbReference>
<dbReference type="SUPFAM" id="SSF55874">
    <property type="entry name" value="ATPase domain of HSP90 chaperone/DNA topoisomerase II/histidine kinase"/>
    <property type="match status" value="1"/>
</dbReference>
<evidence type="ECO:0000256" key="2">
    <source>
        <dbReference type="ARBA" id="ARBA00012438"/>
    </source>
</evidence>
<comment type="catalytic activity">
    <reaction evidence="1">
        <text>ATP + protein L-histidine = ADP + protein N-phospho-L-histidine.</text>
        <dbReference type="EC" id="2.7.13.3"/>
    </reaction>
</comment>
<protein>
    <recommendedName>
        <fullName evidence="3">Chemotaxis protein CheA</fullName>
        <ecNumber evidence="2">2.7.13.3</ecNumber>
    </recommendedName>
</protein>
<dbReference type="CDD" id="cd00088">
    <property type="entry name" value="HPT"/>
    <property type="match status" value="1"/>
</dbReference>
<dbReference type="InterPro" id="IPR002545">
    <property type="entry name" value="CheW-lke_dom"/>
</dbReference>
<dbReference type="PRINTS" id="PR00344">
    <property type="entry name" value="BCTRLSENSOR"/>
</dbReference>
<evidence type="ECO:0000259" key="12">
    <source>
        <dbReference type="PROSITE" id="PS50894"/>
    </source>
</evidence>
<accession>A0A147HW11</accession>
<dbReference type="GO" id="GO:0005737">
    <property type="term" value="C:cytoplasm"/>
    <property type="evidence" value="ECO:0007669"/>
    <property type="project" value="InterPro"/>
</dbReference>
<dbReference type="SUPFAM" id="SSF47226">
    <property type="entry name" value="Histidine-containing phosphotransfer domain, HPT domain"/>
    <property type="match status" value="1"/>
</dbReference>
<evidence type="ECO:0000259" key="11">
    <source>
        <dbReference type="PROSITE" id="PS50851"/>
    </source>
</evidence>
<evidence type="ECO:0000256" key="8">
    <source>
        <dbReference type="ARBA" id="ARBA00035100"/>
    </source>
</evidence>
<dbReference type="SUPFAM" id="SSF50341">
    <property type="entry name" value="CheW-like"/>
    <property type="match status" value="2"/>
</dbReference>
<dbReference type="SMART" id="SM00260">
    <property type="entry name" value="CheW"/>
    <property type="match status" value="1"/>
</dbReference>
<dbReference type="Pfam" id="PF01627">
    <property type="entry name" value="Hpt"/>
    <property type="match status" value="1"/>
</dbReference>
<dbReference type="Gene3D" id="1.20.120.160">
    <property type="entry name" value="HPT domain"/>
    <property type="match status" value="1"/>
</dbReference>
<dbReference type="InterPro" id="IPR036061">
    <property type="entry name" value="CheW-like_dom_sf"/>
</dbReference>
<dbReference type="InterPro" id="IPR005467">
    <property type="entry name" value="His_kinase_dom"/>
</dbReference>
<evidence type="ECO:0000256" key="9">
    <source>
        <dbReference type="PROSITE-ProRule" id="PRU00110"/>
    </source>
</evidence>
<dbReference type="PROSITE" id="PS50851">
    <property type="entry name" value="CHEW"/>
    <property type="match status" value="1"/>
</dbReference>
<dbReference type="InterPro" id="IPR036097">
    <property type="entry name" value="HisK_dim/P_sf"/>
</dbReference>
<keyword evidence="6" id="KW-0418">Kinase</keyword>
<dbReference type="Gene3D" id="3.30.565.10">
    <property type="entry name" value="Histidine kinase-like ATPase, C-terminal domain"/>
    <property type="match status" value="1"/>
</dbReference>
<keyword evidence="4 9" id="KW-0597">Phosphoprotein</keyword>
<dbReference type="PANTHER" id="PTHR43395">
    <property type="entry name" value="SENSOR HISTIDINE KINASE CHEA"/>
    <property type="match status" value="1"/>
</dbReference>
<dbReference type="SMART" id="SM00387">
    <property type="entry name" value="HATPase_c"/>
    <property type="match status" value="1"/>
</dbReference>
<evidence type="ECO:0000259" key="10">
    <source>
        <dbReference type="PROSITE" id="PS50109"/>
    </source>
</evidence>
<dbReference type="Pfam" id="PF02518">
    <property type="entry name" value="HATPase_c"/>
    <property type="match status" value="1"/>
</dbReference>
<proteinExistence type="predicted"/>
<feature type="modified residue" description="Phosphohistidine" evidence="9">
    <location>
        <position position="44"/>
    </location>
</feature>
<feature type="domain" description="HPt" evidence="12">
    <location>
        <begin position="1"/>
        <end position="101"/>
    </location>
</feature>
<dbReference type="GO" id="GO:0000155">
    <property type="term" value="F:phosphorelay sensor kinase activity"/>
    <property type="evidence" value="ECO:0007669"/>
    <property type="project" value="InterPro"/>
</dbReference>
<dbReference type="GO" id="GO:0006935">
    <property type="term" value="P:chemotaxis"/>
    <property type="evidence" value="ECO:0007669"/>
    <property type="project" value="InterPro"/>
</dbReference>
<dbReference type="InterPro" id="IPR008207">
    <property type="entry name" value="Sig_transdc_His_kin_Hpt_dom"/>
</dbReference>
<dbReference type="SUPFAM" id="SSF47384">
    <property type="entry name" value="Homodimeric domain of signal transducing histidine kinase"/>
    <property type="match status" value="1"/>
</dbReference>
<dbReference type="InterPro" id="IPR051315">
    <property type="entry name" value="Bact_Chemotaxis_CheA"/>
</dbReference>
<feature type="domain" description="Histidine kinase" evidence="10">
    <location>
        <begin position="186"/>
        <end position="396"/>
    </location>
</feature>
<evidence type="ECO:0000256" key="6">
    <source>
        <dbReference type="ARBA" id="ARBA00022777"/>
    </source>
</evidence>
<dbReference type="EC" id="2.7.13.3" evidence="2"/>
<organism evidence="13 14">
    <name type="scientific">Sphingomonas endophytica</name>
    <dbReference type="NCBI Taxonomy" id="869719"/>
    <lineage>
        <taxon>Bacteria</taxon>
        <taxon>Pseudomonadati</taxon>
        <taxon>Pseudomonadota</taxon>
        <taxon>Alphaproteobacteria</taxon>
        <taxon>Sphingomonadales</taxon>
        <taxon>Sphingomonadaceae</taxon>
        <taxon>Sphingomonas</taxon>
    </lineage>
</organism>
<dbReference type="Pfam" id="PF01584">
    <property type="entry name" value="CheW"/>
    <property type="match status" value="1"/>
</dbReference>
<dbReference type="InterPro" id="IPR036890">
    <property type="entry name" value="HATPase_C_sf"/>
</dbReference>
<dbReference type="InterPro" id="IPR037006">
    <property type="entry name" value="CheA-like_homodim_sf"/>
</dbReference>
<evidence type="ECO:0000256" key="3">
    <source>
        <dbReference type="ARBA" id="ARBA00021495"/>
    </source>
</evidence>
<dbReference type="SMART" id="SM01231">
    <property type="entry name" value="H-kinase_dim"/>
    <property type="match status" value="1"/>
</dbReference>
<dbReference type="InterPro" id="IPR003594">
    <property type="entry name" value="HATPase_dom"/>
</dbReference>
<name>A0A147HW11_9SPHN</name>
<dbReference type="FunFam" id="3.30.565.10:FF:000016">
    <property type="entry name" value="Chemotaxis protein CheA, putative"/>
    <property type="match status" value="1"/>
</dbReference>
<evidence type="ECO:0000313" key="13">
    <source>
        <dbReference type="EMBL" id="KTT69072.1"/>
    </source>
</evidence>
<dbReference type="InterPro" id="IPR004105">
    <property type="entry name" value="CheA-like_dim"/>
</dbReference>
<evidence type="ECO:0000313" key="14">
    <source>
        <dbReference type="Proteomes" id="UP000074310"/>
    </source>
</evidence>
<dbReference type="OrthoDB" id="9803176at2"/>
<sequence>MDDLLQEFIAETRETLEALSGEIVGWEADPRDRARLDAIFRFVHTIKGSCGFLDLPRLARLSHGAEDALAAVRAGDRVPDPALVTAILAIIDRIGEIVEALDSGEALDDSGDALLVAALDGTRGEAAGRVVPERMVDLSANPTRAAHKRSVRLSVDLLDRMMSGVSDMVLARNQLARHLRMFDDPRLEAMLERLSISVDGLRDTVTRTRMQRVESLFSALPRLVRDAAGTLGKSVTLTIEGGDVELDREMIELLRDPLVHLVRNAVDHGIEERADRILAGKPAAGSLRVVARQAGNLIIIEIIDDGRGIDTDRLLAKALGQQPARAAELAGLDDEGRLGLIFEPGLSSRDEVTALSGRGVGMDVVKANVEQAGGRIALSNRRGKGLSVALEVPLTLAILNAVLIEAAGTRFAVARQSVDELVAVDGNAVRVDRVAGGAVVLLRGKRLPMVSLPVLLGQGEPARDPRFLAIVSLREGRFALAVDGVHDTQELVVKPAAPAVMRASIYAGQMLPDDGQPILLLDCSGIAARAALTFEKANEEVVETATTEAIRALLFDDIDGARRMIVSDAVDRIEGVAPGTVRALAGGLWLTIDDRSIPVWAGRGAVPGEVRKVLRLQLDGQEMAYPIADPIEIVPLPDEIAPGADPDGVIAGLAVIDGEPIELIDPLALLHTASATTERPMCLLHGSESGWMEAFLKPAIEQAGYRVVRTAPPGASVAIALAIEDDADSAPVPALRLSRQRGAPLYRYDRNALIAALKERRA</sequence>
<gene>
    <name evidence="13" type="ORF">NS334_15395</name>
</gene>
<dbReference type="Proteomes" id="UP000074310">
    <property type="component" value="Unassembled WGS sequence"/>
</dbReference>
<dbReference type="EMBL" id="LDTB01000077">
    <property type="protein sequence ID" value="KTT69072.1"/>
    <property type="molecule type" value="Genomic_DNA"/>
</dbReference>
<feature type="domain" description="CheW-like" evidence="11">
    <location>
        <begin position="398"/>
        <end position="532"/>
    </location>
</feature>
<dbReference type="PANTHER" id="PTHR43395:SF1">
    <property type="entry name" value="CHEMOTAXIS PROTEIN CHEA"/>
    <property type="match status" value="1"/>
</dbReference>
<dbReference type="AlphaFoldDB" id="A0A147HW11"/>
<reference evidence="13 14" key="1">
    <citation type="journal article" date="2016" name="Front. Microbiol.">
        <title>Genomic Resource of Rice Seed Associated Bacteria.</title>
        <authorList>
            <person name="Midha S."/>
            <person name="Bansal K."/>
            <person name="Sharma S."/>
            <person name="Kumar N."/>
            <person name="Patil P.P."/>
            <person name="Chaudhry V."/>
            <person name="Patil P.B."/>
        </authorList>
    </citation>
    <scope>NUCLEOTIDE SEQUENCE [LARGE SCALE GENOMIC DNA]</scope>
    <source>
        <strain evidence="13 14">NS334</strain>
    </source>
</reference>